<protein>
    <recommendedName>
        <fullName evidence="5">Arsenite methyltransferase</fullName>
        <ecNumber evidence="4">2.1.1.137</ecNumber>
    </recommendedName>
</protein>
<dbReference type="InterPro" id="IPR029063">
    <property type="entry name" value="SAM-dependent_MTases_sf"/>
</dbReference>
<dbReference type="InterPro" id="IPR025714">
    <property type="entry name" value="Methyltranfer_dom"/>
</dbReference>
<dbReference type="EC" id="2.1.1.137" evidence="4"/>
<comment type="catalytic activity">
    <reaction evidence="7">
        <text>arsenic triglutathione + 2 [thioredoxin]-dithiol + 2 S-adenosyl-L-methionine + H2O = dimethylarsinous acid + 2 [thioredoxin]-disulfide + 3 glutathione + 2 S-adenosyl-L-homocysteine + 2 H(+)</text>
        <dbReference type="Rhea" id="RHEA:69464"/>
        <dbReference type="Rhea" id="RHEA-COMP:10698"/>
        <dbReference type="Rhea" id="RHEA-COMP:10700"/>
        <dbReference type="ChEBI" id="CHEBI:15377"/>
        <dbReference type="ChEBI" id="CHEBI:15378"/>
        <dbReference type="ChEBI" id="CHEBI:23808"/>
        <dbReference type="ChEBI" id="CHEBI:29950"/>
        <dbReference type="ChEBI" id="CHEBI:50058"/>
        <dbReference type="ChEBI" id="CHEBI:57856"/>
        <dbReference type="ChEBI" id="CHEBI:57925"/>
        <dbReference type="ChEBI" id="CHEBI:59789"/>
        <dbReference type="ChEBI" id="CHEBI:183640"/>
        <dbReference type="EC" id="2.1.1.137"/>
    </reaction>
</comment>
<dbReference type="GO" id="GO:0032259">
    <property type="term" value="P:methylation"/>
    <property type="evidence" value="ECO:0007669"/>
    <property type="project" value="UniProtKB-KW"/>
</dbReference>
<evidence type="ECO:0000256" key="8">
    <source>
        <dbReference type="ARBA" id="ARBA00048428"/>
    </source>
</evidence>
<evidence type="ECO:0000256" key="6">
    <source>
        <dbReference type="ARBA" id="ARBA00047941"/>
    </source>
</evidence>
<gene>
    <name evidence="10" type="primary">arsM_7</name>
    <name evidence="10" type="ORF">SDC9_28205</name>
</gene>
<evidence type="ECO:0000259" key="9">
    <source>
        <dbReference type="Pfam" id="PF13847"/>
    </source>
</evidence>
<dbReference type="CDD" id="cd02440">
    <property type="entry name" value="AdoMet_MTases"/>
    <property type="match status" value="1"/>
</dbReference>
<evidence type="ECO:0000256" key="5">
    <source>
        <dbReference type="ARBA" id="ARBA00034545"/>
    </source>
</evidence>
<evidence type="ECO:0000256" key="7">
    <source>
        <dbReference type="ARBA" id="ARBA00047943"/>
    </source>
</evidence>
<proteinExistence type="inferred from homology"/>
<dbReference type="SUPFAM" id="SSF53335">
    <property type="entry name" value="S-adenosyl-L-methionine-dependent methyltransferases"/>
    <property type="match status" value="1"/>
</dbReference>
<evidence type="ECO:0000313" key="10">
    <source>
        <dbReference type="EMBL" id="MPL82269.1"/>
    </source>
</evidence>
<dbReference type="NCBIfam" id="NF008823">
    <property type="entry name" value="PRK11873.1"/>
    <property type="match status" value="1"/>
</dbReference>
<accession>A0A644UT90</accession>
<evidence type="ECO:0000256" key="1">
    <source>
        <dbReference type="ARBA" id="ARBA00022679"/>
    </source>
</evidence>
<dbReference type="PANTHER" id="PTHR43675:SF8">
    <property type="entry name" value="ARSENITE METHYLTRANSFERASE"/>
    <property type="match status" value="1"/>
</dbReference>
<keyword evidence="10" id="KW-0489">Methyltransferase</keyword>
<comment type="catalytic activity">
    <reaction evidence="6">
        <text>arsenic triglutathione + [thioredoxin]-dithiol + S-adenosyl-L-methionine + 2 H2O = methylarsonous acid + [thioredoxin]-disulfide + 3 glutathione + S-adenosyl-L-homocysteine + H(+)</text>
        <dbReference type="Rhea" id="RHEA:69460"/>
        <dbReference type="Rhea" id="RHEA-COMP:10698"/>
        <dbReference type="Rhea" id="RHEA-COMP:10700"/>
        <dbReference type="ChEBI" id="CHEBI:15377"/>
        <dbReference type="ChEBI" id="CHEBI:15378"/>
        <dbReference type="ChEBI" id="CHEBI:17826"/>
        <dbReference type="ChEBI" id="CHEBI:29950"/>
        <dbReference type="ChEBI" id="CHEBI:50058"/>
        <dbReference type="ChEBI" id="CHEBI:57856"/>
        <dbReference type="ChEBI" id="CHEBI:57925"/>
        <dbReference type="ChEBI" id="CHEBI:59789"/>
        <dbReference type="ChEBI" id="CHEBI:183640"/>
        <dbReference type="EC" id="2.1.1.137"/>
    </reaction>
</comment>
<name>A0A644UT90_9ZZZZ</name>
<organism evidence="10">
    <name type="scientific">bioreactor metagenome</name>
    <dbReference type="NCBI Taxonomy" id="1076179"/>
    <lineage>
        <taxon>unclassified sequences</taxon>
        <taxon>metagenomes</taxon>
        <taxon>ecological metagenomes</taxon>
    </lineage>
</organism>
<dbReference type="Gene3D" id="3.40.50.150">
    <property type="entry name" value="Vaccinia Virus protein VP39"/>
    <property type="match status" value="1"/>
</dbReference>
<comment type="catalytic activity">
    <reaction evidence="8">
        <text>arsenic triglutathione + 3 [thioredoxin]-dithiol + 3 S-adenosyl-L-methionine = trimethylarsine + 3 [thioredoxin]-disulfide + 3 glutathione + 3 S-adenosyl-L-homocysteine + 3 H(+)</text>
        <dbReference type="Rhea" id="RHEA:69432"/>
        <dbReference type="Rhea" id="RHEA-COMP:10698"/>
        <dbReference type="Rhea" id="RHEA-COMP:10700"/>
        <dbReference type="ChEBI" id="CHEBI:15378"/>
        <dbReference type="ChEBI" id="CHEBI:27130"/>
        <dbReference type="ChEBI" id="CHEBI:29950"/>
        <dbReference type="ChEBI" id="CHEBI:50058"/>
        <dbReference type="ChEBI" id="CHEBI:57856"/>
        <dbReference type="ChEBI" id="CHEBI:57925"/>
        <dbReference type="ChEBI" id="CHEBI:59789"/>
        <dbReference type="ChEBI" id="CHEBI:183640"/>
        <dbReference type="EC" id="2.1.1.137"/>
    </reaction>
</comment>
<dbReference type="AlphaFoldDB" id="A0A644UT90"/>
<keyword evidence="2" id="KW-0949">S-adenosyl-L-methionine</keyword>
<evidence type="ECO:0000256" key="4">
    <source>
        <dbReference type="ARBA" id="ARBA00034521"/>
    </source>
</evidence>
<dbReference type="EMBL" id="VSSQ01000160">
    <property type="protein sequence ID" value="MPL82269.1"/>
    <property type="molecule type" value="Genomic_DNA"/>
</dbReference>
<dbReference type="PANTHER" id="PTHR43675">
    <property type="entry name" value="ARSENITE METHYLTRANSFERASE"/>
    <property type="match status" value="1"/>
</dbReference>
<comment type="similarity">
    <text evidence="3">Belongs to the methyltransferase superfamily. Arsenite methyltransferase family.</text>
</comment>
<dbReference type="GO" id="GO:0030791">
    <property type="term" value="F:arsenite methyltransferase activity"/>
    <property type="evidence" value="ECO:0007669"/>
    <property type="project" value="UniProtKB-EC"/>
</dbReference>
<reference evidence="10" key="1">
    <citation type="submission" date="2019-08" db="EMBL/GenBank/DDBJ databases">
        <authorList>
            <person name="Kucharzyk K."/>
            <person name="Murdoch R.W."/>
            <person name="Higgins S."/>
            <person name="Loffler F."/>
        </authorList>
    </citation>
    <scope>NUCLEOTIDE SEQUENCE</scope>
</reference>
<comment type="caution">
    <text evidence="10">The sequence shown here is derived from an EMBL/GenBank/DDBJ whole genome shotgun (WGS) entry which is preliminary data.</text>
</comment>
<dbReference type="Pfam" id="PF13847">
    <property type="entry name" value="Methyltransf_31"/>
    <property type="match status" value="1"/>
</dbReference>
<feature type="domain" description="Methyltransferase" evidence="9">
    <location>
        <begin position="74"/>
        <end position="217"/>
    </location>
</feature>
<sequence>MKNEELKNIVKEKYSEIALQSKRENETSCCGSGGCCSDVDYTIFSESYTHLQGYNPDADLGLGCGIPTEFAQIREGDTVIDLGSGAGNDCFVARSLVGVSGKVIGIDFTEAMIEKARANALKLGYNNVEFRLGDIEKMPVTANKADVIISNCVLNLVPDKVKAFSEIFRVLKPGGHISVSDVVLKGELPENLLQAAEMYAGCVSGAIQMSGYLEIMKNCGLENILVQKDKIISIPDEILLNYLNPDELESFKATGTGIYSITVYAEKPFNSPGCGCGCNC</sequence>
<evidence type="ECO:0000256" key="2">
    <source>
        <dbReference type="ARBA" id="ARBA00022691"/>
    </source>
</evidence>
<evidence type="ECO:0000256" key="3">
    <source>
        <dbReference type="ARBA" id="ARBA00034487"/>
    </source>
</evidence>
<keyword evidence="1 10" id="KW-0808">Transferase</keyword>
<dbReference type="InterPro" id="IPR026669">
    <property type="entry name" value="Arsenite_MeTrfase-like"/>
</dbReference>